<evidence type="ECO:0000313" key="17">
    <source>
        <dbReference type="EMBL" id="GJD78337.1"/>
    </source>
</evidence>
<evidence type="ECO:0000256" key="10">
    <source>
        <dbReference type="ARBA" id="ARBA00023002"/>
    </source>
</evidence>
<comment type="caution">
    <text evidence="17">The sequence shown here is derived from an EMBL/GenBank/DDBJ whole genome shotgun (WGS) entry which is preliminary data.</text>
</comment>
<feature type="binding site" evidence="14">
    <location>
        <position position="227"/>
    </location>
    <ligand>
        <name>substrate</name>
    </ligand>
</feature>
<feature type="binding site" evidence="15">
    <location>
        <position position="70"/>
    </location>
    <ligand>
        <name>Zn(2+)</name>
        <dbReference type="ChEBI" id="CHEBI:29105"/>
        <note>catalytic</note>
    </ligand>
</feature>
<evidence type="ECO:0000256" key="5">
    <source>
        <dbReference type="ARBA" id="ARBA00007417"/>
    </source>
</evidence>
<feature type="binding site" evidence="14">
    <location>
        <position position="204"/>
    </location>
    <ligand>
        <name>substrate</name>
    </ligand>
</feature>
<dbReference type="GO" id="GO:0008270">
    <property type="term" value="F:zinc ion binding"/>
    <property type="evidence" value="ECO:0007669"/>
    <property type="project" value="InterPro"/>
</dbReference>
<dbReference type="GO" id="GO:0009231">
    <property type="term" value="P:riboflavin biosynthetic process"/>
    <property type="evidence" value="ECO:0007669"/>
    <property type="project" value="UniProtKB-KW"/>
</dbReference>
<dbReference type="Gene3D" id="3.40.140.10">
    <property type="entry name" value="Cytidine Deaminase, domain 2"/>
    <property type="match status" value="1"/>
</dbReference>
<keyword evidence="18" id="KW-1185">Reference proteome</keyword>
<dbReference type="AlphaFoldDB" id="A0AA37HP09"/>
<evidence type="ECO:0000256" key="11">
    <source>
        <dbReference type="ARBA" id="ARBA00023268"/>
    </source>
</evidence>
<feature type="binding site" evidence="14">
    <location>
        <position position="316"/>
    </location>
    <ligand>
        <name>substrate</name>
    </ligand>
</feature>
<dbReference type="Gene3D" id="3.40.430.10">
    <property type="entry name" value="Dihydrofolate Reductase, subunit A"/>
    <property type="match status" value="1"/>
</dbReference>
<dbReference type="InterPro" id="IPR002734">
    <property type="entry name" value="RibDG_C"/>
</dbReference>
<dbReference type="GO" id="GO:0008703">
    <property type="term" value="F:5-amino-6-(5-phosphoribosylamino)uracil reductase activity"/>
    <property type="evidence" value="ECO:0007669"/>
    <property type="project" value="UniProtKB-EC"/>
</dbReference>
<keyword evidence="9 12" id="KW-0521">NADP</keyword>
<dbReference type="InterPro" id="IPR016192">
    <property type="entry name" value="APOBEC/CMP_deaminase_Zn-bd"/>
</dbReference>
<feature type="binding site" evidence="14">
    <location>
        <position position="174"/>
    </location>
    <ligand>
        <name>NADP(+)</name>
        <dbReference type="ChEBI" id="CHEBI:58349"/>
    </ligand>
</feature>
<feature type="domain" description="CMP/dCMP-type deaminase" evidence="16">
    <location>
        <begin position="17"/>
        <end position="142"/>
    </location>
</feature>
<dbReference type="EC" id="1.1.1.193" evidence="12"/>
<evidence type="ECO:0000256" key="2">
    <source>
        <dbReference type="ARBA" id="ARBA00004882"/>
    </source>
</evidence>
<comment type="catalytic activity">
    <reaction evidence="12">
        <text>5-amino-6-(5-phospho-D-ribitylamino)uracil + NADP(+) = 5-amino-6-(5-phospho-D-ribosylamino)uracil + NADPH + H(+)</text>
        <dbReference type="Rhea" id="RHEA:17845"/>
        <dbReference type="ChEBI" id="CHEBI:15378"/>
        <dbReference type="ChEBI" id="CHEBI:57783"/>
        <dbReference type="ChEBI" id="CHEBI:58349"/>
        <dbReference type="ChEBI" id="CHEBI:58421"/>
        <dbReference type="ChEBI" id="CHEBI:58453"/>
        <dbReference type="EC" id="1.1.1.193"/>
    </reaction>
</comment>
<name>A0AA37HP09_9HYPH</name>
<feature type="binding site" evidence="14">
    <location>
        <begin position="318"/>
        <end position="324"/>
    </location>
    <ligand>
        <name>NADP(+)</name>
        <dbReference type="ChEBI" id="CHEBI:58349"/>
    </ligand>
</feature>
<comment type="cofactor">
    <cofactor evidence="12 15">
        <name>Zn(2+)</name>
        <dbReference type="ChEBI" id="CHEBI:29105"/>
    </cofactor>
    <text evidence="12 15">Binds 1 zinc ion.</text>
</comment>
<dbReference type="EC" id="3.5.4.26" evidence="12"/>
<comment type="pathway">
    <text evidence="2 12">Cofactor biosynthesis; riboflavin biosynthesis; 5-amino-6-(D-ribitylamino)uracil from GTP: step 2/4.</text>
</comment>
<feature type="binding site" evidence="14">
    <location>
        <position position="243"/>
    </location>
    <ligand>
        <name>NADP(+)</name>
        <dbReference type="ChEBI" id="CHEBI:58349"/>
    </ligand>
</feature>
<comment type="similarity">
    <text evidence="5 12">In the C-terminal section; belongs to the HTP reductase family.</text>
</comment>
<accession>A0AA37HP09</accession>
<keyword evidence="6 12" id="KW-0686">Riboflavin biosynthesis</keyword>
<keyword evidence="7 12" id="KW-0479">Metal-binding</keyword>
<dbReference type="InterPro" id="IPR024072">
    <property type="entry name" value="DHFR-like_dom_sf"/>
</dbReference>
<dbReference type="SUPFAM" id="SSF53597">
    <property type="entry name" value="Dihydrofolate reductase-like"/>
    <property type="match status" value="1"/>
</dbReference>
<feature type="binding site" evidence="14">
    <location>
        <position position="220"/>
    </location>
    <ligand>
        <name>NADP(+)</name>
        <dbReference type="ChEBI" id="CHEBI:58349"/>
    </ligand>
</feature>
<dbReference type="EMBL" id="BPQM01000030">
    <property type="protein sequence ID" value="GJD78337.1"/>
    <property type="molecule type" value="Genomic_DNA"/>
</dbReference>
<dbReference type="Pfam" id="PF01872">
    <property type="entry name" value="RibD_C"/>
    <property type="match status" value="1"/>
</dbReference>
<evidence type="ECO:0000313" key="18">
    <source>
        <dbReference type="Proteomes" id="UP001055108"/>
    </source>
</evidence>
<keyword evidence="11" id="KW-0511">Multifunctional enzyme</keyword>
<keyword evidence="8 12" id="KW-0862">Zinc</keyword>
<feature type="active site" description="Proton donor" evidence="13">
    <location>
        <position position="72"/>
    </location>
</feature>
<evidence type="ECO:0000256" key="8">
    <source>
        <dbReference type="ARBA" id="ARBA00022833"/>
    </source>
</evidence>
<evidence type="ECO:0000256" key="12">
    <source>
        <dbReference type="PIRNR" id="PIRNR006769"/>
    </source>
</evidence>
<dbReference type="GO" id="GO:0008835">
    <property type="term" value="F:diaminohydroxyphosphoribosylaminopyrimidine deaminase activity"/>
    <property type="evidence" value="ECO:0007669"/>
    <property type="project" value="UniProtKB-EC"/>
</dbReference>
<evidence type="ECO:0000256" key="9">
    <source>
        <dbReference type="ARBA" id="ARBA00022857"/>
    </source>
</evidence>
<comment type="similarity">
    <text evidence="4 12">In the N-terminal section; belongs to the cytidine and deoxycytidylate deaminase family.</text>
</comment>
<dbReference type="SUPFAM" id="SSF53927">
    <property type="entry name" value="Cytidine deaminase-like"/>
    <property type="match status" value="1"/>
</dbReference>
<evidence type="ECO:0000256" key="14">
    <source>
        <dbReference type="PIRSR" id="PIRSR006769-2"/>
    </source>
</evidence>
<dbReference type="NCBIfam" id="TIGR00326">
    <property type="entry name" value="eubact_ribD"/>
    <property type="match status" value="1"/>
</dbReference>
<feature type="binding site" evidence="14">
    <location>
        <position position="216"/>
    </location>
    <ligand>
        <name>NADP(+)</name>
        <dbReference type="ChEBI" id="CHEBI:58349"/>
    </ligand>
</feature>
<feature type="binding site" evidence="14">
    <location>
        <position position="224"/>
    </location>
    <ligand>
        <name>substrate</name>
    </ligand>
</feature>
<dbReference type="Proteomes" id="UP001055108">
    <property type="component" value="Unassembled WGS sequence"/>
</dbReference>
<feature type="binding site" evidence="15">
    <location>
        <position position="95"/>
    </location>
    <ligand>
        <name>Zn(2+)</name>
        <dbReference type="ChEBI" id="CHEBI:29105"/>
        <note>catalytic</note>
    </ligand>
</feature>
<protein>
    <recommendedName>
        <fullName evidence="12">Riboflavin biosynthesis protein RibD</fullName>
    </recommendedName>
    <domain>
        <recommendedName>
            <fullName evidence="12">Diaminohydroxyphosphoribosylaminopyrimidine deaminase</fullName>
            <shortName evidence="12">DRAP deaminase</shortName>
            <ecNumber evidence="12">3.5.4.26</ecNumber>
        </recommendedName>
        <alternativeName>
            <fullName evidence="12">Riboflavin-specific deaminase</fullName>
        </alternativeName>
    </domain>
    <domain>
        <recommendedName>
            <fullName evidence="12">5-amino-6-(5-phosphoribosylamino)uracil reductase</fullName>
            <ecNumber evidence="12">1.1.1.193</ecNumber>
        </recommendedName>
        <alternativeName>
            <fullName evidence="12">HTP reductase</fullName>
        </alternativeName>
    </domain>
</protein>
<evidence type="ECO:0000256" key="6">
    <source>
        <dbReference type="ARBA" id="ARBA00022619"/>
    </source>
</evidence>
<dbReference type="PIRSF" id="PIRSF006769">
    <property type="entry name" value="RibD"/>
    <property type="match status" value="1"/>
</dbReference>
<dbReference type="InterPro" id="IPR050765">
    <property type="entry name" value="Riboflavin_Biosynth_HTPR"/>
</dbReference>
<reference evidence="17" key="1">
    <citation type="journal article" date="2016" name="Front. Microbiol.">
        <title>Genome Sequence of the Piezophilic, Mesophilic Sulfate-Reducing Bacterium Desulfovibrio indicus J2T.</title>
        <authorList>
            <person name="Cao J."/>
            <person name="Maignien L."/>
            <person name="Shao Z."/>
            <person name="Alain K."/>
            <person name="Jebbar M."/>
        </authorList>
    </citation>
    <scope>NUCLEOTIDE SEQUENCE</scope>
    <source>
        <strain evidence="17">NBRC 103626</strain>
    </source>
</reference>
<evidence type="ECO:0000256" key="15">
    <source>
        <dbReference type="PIRSR" id="PIRSR006769-3"/>
    </source>
</evidence>
<sequence length="385" mass="40074">MSASKSTSMSPSRSATISDARYMRLALALGQRHLGRTWPNPSVGAVVVAGPPGQERIVGQGVTAPGGRPHGEPLALAQAGTAARGATLYVTLEPCSHHGRTPPCTEAIVAAGISRVVSAIEDPDPRVAGRGHALLREAGIVVETGLLAAEARRDHIGHIRRIVSGRPAIHLKLAQTRDGFAAASGPERLRITGPVADGAVHLWRAHADAILVGIGTARADDPSLTVRLPGLTQRSPQRVVLDSRLVLQPSSVLVRTAHDVPTLVLTTRGAPAHAKRMLESMGLEVVRVSEDGHGRVDLVAALAALAERGLTRLCSEGGPRLADALAEADLIDLCTLMTGPAELGPARGLPAIGPHLRARLDGGGLVAIAARTFGPDRAVTYERMP</sequence>
<evidence type="ECO:0000256" key="1">
    <source>
        <dbReference type="ARBA" id="ARBA00002151"/>
    </source>
</evidence>
<gene>
    <name evidence="17" type="primary">ribD</name>
    <name evidence="17" type="ORF">NBEOAGPD_1551</name>
</gene>
<dbReference type="Pfam" id="PF00383">
    <property type="entry name" value="dCMP_cyt_deam_1"/>
    <property type="match status" value="1"/>
</dbReference>
<proteinExistence type="inferred from homology"/>
<dbReference type="InterPro" id="IPR004794">
    <property type="entry name" value="Eubact_RibD"/>
</dbReference>
<keyword evidence="12" id="KW-0378">Hydrolase</keyword>
<dbReference type="InterPro" id="IPR002125">
    <property type="entry name" value="CMP_dCMP_dom"/>
</dbReference>
<evidence type="ECO:0000256" key="3">
    <source>
        <dbReference type="ARBA" id="ARBA00004910"/>
    </source>
</evidence>
<evidence type="ECO:0000256" key="7">
    <source>
        <dbReference type="ARBA" id="ARBA00022723"/>
    </source>
</evidence>
<dbReference type="CDD" id="cd01284">
    <property type="entry name" value="Riboflavin_deaminase-reductase"/>
    <property type="match status" value="1"/>
</dbReference>
<dbReference type="PROSITE" id="PS51747">
    <property type="entry name" value="CYT_DCMP_DEAMINASES_2"/>
    <property type="match status" value="1"/>
</dbReference>
<evidence type="ECO:0000256" key="13">
    <source>
        <dbReference type="PIRSR" id="PIRSR006769-1"/>
    </source>
</evidence>
<organism evidence="17 18">
    <name type="scientific">Methylobacterium gregans</name>
    <dbReference type="NCBI Taxonomy" id="374424"/>
    <lineage>
        <taxon>Bacteria</taxon>
        <taxon>Pseudomonadati</taxon>
        <taxon>Pseudomonadota</taxon>
        <taxon>Alphaproteobacteria</taxon>
        <taxon>Hyphomicrobiales</taxon>
        <taxon>Methylobacteriaceae</taxon>
        <taxon>Methylobacterium</taxon>
    </lineage>
</organism>
<comment type="pathway">
    <text evidence="3 12">Cofactor biosynthesis; riboflavin biosynthesis; 5-amino-6-(D-ribitylamino)uracil from GTP: step 3/4.</text>
</comment>
<dbReference type="PANTHER" id="PTHR38011">
    <property type="entry name" value="DIHYDROFOLATE REDUCTASE FAMILY PROTEIN (AFU_ORTHOLOGUE AFUA_8G06820)"/>
    <property type="match status" value="1"/>
</dbReference>
<dbReference type="PANTHER" id="PTHR38011:SF7">
    <property type="entry name" value="2,5-DIAMINO-6-RIBOSYLAMINO-4(3H)-PYRIMIDINONE 5'-PHOSPHATE REDUCTASE"/>
    <property type="match status" value="1"/>
</dbReference>
<reference evidence="17" key="2">
    <citation type="submission" date="2021-08" db="EMBL/GenBank/DDBJ databases">
        <authorList>
            <person name="Tani A."/>
            <person name="Ola A."/>
            <person name="Ogura Y."/>
            <person name="Katsura K."/>
            <person name="Hayashi T."/>
        </authorList>
    </citation>
    <scope>NUCLEOTIDE SEQUENCE</scope>
    <source>
        <strain evidence="17">NBRC 103626</strain>
    </source>
</reference>
<keyword evidence="10 12" id="KW-0560">Oxidoreductase</keyword>
<evidence type="ECO:0000256" key="4">
    <source>
        <dbReference type="ARBA" id="ARBA00005259"/>
    </source>
</evidence>
<comment type="catalytic activity">
    <reaction evidence="12">
        <text>2,5-diamino-6-hydroxy-4-(5-phosphoribosylamino)-pyrimidine + H2O + H(+) = 5-amino-6-(5-phospho-D-ribosylamino)uracil + NH4(+)</text>
        <dbReference type="Rhea" id="RHEA:21868"/>
        <dbReference type="ChEBI" id="CHEBI:15377"/>
        <dbReference type="ChEBI" id="CHEBI:15378"/>
        <dbReference type="ChEBI" id="CHEBI:28938"/>
        <dbReference type="ChEBI" id="CHEBI:58453"/>
        <dbReference type="ChEBI" id="CHEBI:58614"/>
        <dbReference type="EC" id="3.5.4.26"/>
    </reaction>
</comment>
<dbReference type="InterPro" id="IPR016193">
    <property type="entry name" value="Cytidine_deaminase-like"/>
</dbReference>
<evidence type="ECO:0000259" key="16">
    <source>
        <dbReference type="PROSITE" id="PS51747"/>
    </source>
</evidence>
<feature type="binding site" evidence="15">
    <location>
        <position position="104"/>
    </location>
    <ligand>
        <name>Zn(2+)</name>
        <dbReference type="ChEBI" id="CHEBI:29105"/>
        <note>catalytic</note>
    </ligand>
</feature>
<dbReference type="PROSITE" id="PS00903">
    <property type="entry name" value="CYT_DCMP_DEAMINASES_1"/>
    <property type="match status" value="1"/>
</dbReference>
<comment type="function">
    <text evidence="1 12">Converts 2,5-diamino-6-(ribosylamino)-4(3h)-pyrimidinone 5'-phosphate into 5-amino-6-(ribosylamino)-2,4(1h,3h)-pyrimidinedione 5'-phosphate.</text>
</comment>